<sequence length="286" mass="31593">MATLYLASTPIGNLGDITLRALEIFKSVRVVAAEDTRVTRKLLSHYGIHCRLISYNEHSPPSRLDEILSVLQDQDVVYATDAGAPGISDPGMTLVATALEKGIKVTPLPGASALTTAIMGSGFPANRFLFLGFLPRGSKERAEALAQATTTPYTIVLFEAPHRLVKTLQDLLNALGDRQIVVAREMTKIHEEFRRSHISQEIEYWSKTEPRGEYTLVIAPSAALQEAGQDEQSLSVYLDRIEEGVRAGKKAKDIIKQIATQTGISRNLLYRAWLDHLQNINQDKKS</sequence>
<dbReference type="NCBIfam" id="TIGR00096">
    <property type="entry name" value="16S rRNA (cytidine(1402)-2'-O)-methyltransferase"/>
    <property type="match status" value="1"/>
</dbReference>
<dbReference type="PIRSF" id="PIRSF005917">
    <property type="entry name" value="MTase_YraL"/>
    <property type="match status" value="1"/>
</dbReference>
<name>D1CD79_THET1</name>
<dbReference type="InterPro" id="IPR008189">
    <property type="entry name" value="rRNA_ssu_MeTfrase_I"/>
</dbReference>
<dbReference type="SUPFAM" id="SSF53790">
    <property type="entry name" value="Tetrapyrrole methylase"/>
    <property type="match status" value="1"/>
</dbReference>
<dbReference type="GO" id="GO:0070677">
    <property type="term" value="F:rRNA (cytosine-2'-O-)-methyltransferase activity"/>
    <property type="evidence" value="ECO:0007669"/>
    <property type="project" value="UniProtKB-UniRule"/>
</dbReference>
<dbReference type="InterPro" id="IPR035996">
    <property type="entry name" value="4pyrrol_Methylase_sf"/>
</dbReference>
<keyword evidence="9" id="KW-1185">Reference proteome</keyword>
<dbReference type="eggNOG" id="COG0313">
    <property type="taxonomic scope" value="Bacteria"/>
</dbReference>
<protein>
    <recommendedName>
        <fullName evidence="6">Ribosomal RNA small subunit methyltransferase I</fullName>
        <ecNumber evidence="6">2.1.1.198</ecNumber>
    </recommendedName>
    <alternativeName>
        <fullName evidence="6">16S rRNA 2'-O-ribose C1402 methyltransferase</fullName>
    </alternativeName>
    <alternativeName>
        <fullName evidence="6">rRNA (cytidine-2'-O-)-methyltransferase RsmI</fullName>
    </alternativeName>
</protein>
<reference evidence="9" key="1">
    <citation type="journal article" date="2010" name="Stand. Genomic Sci.">
        <title>Complete genome sequence of 'Thermobaculum terrenum' type strain (YNP1).</title>
        <authorList>
            <person name="Kiss H."/>
            <person name="Cleland D."/>
            <person name="Lapidus A."/>
            <person name="Lucas S."/>
            <person name="Glavina Del Rio T."/>
            <person name="Nolan M."/>
            <person name="Tice H."/>
            <person name="Han C."/>
            <person name="Goodwin L."/>
            <person name="Pitluck S."/>
            <person name="Liolios K."/>
            <person name="Ivanova N."/>
            <person name="Mavromatis K."/>
            <person name="Ovchinnikova G."/>
            <person name="Pati A."/>
            <person name="Chen A."/>
            <person name="Palaniappan K."/>
            <person name="Land M."/>
            <person name="Hauser L."/>
            <person name="Chang Y."/>
            <person name="Jeffries C."/>
            <person name="Lu M."/>
            <person name="Brettin T."/>
            <person name="Detter J."/>
            <person name="Goker M."/>
            <person name="Tindall B."/>
            <person name="Beck B."/>
            <person name="McDermott T."/>
            <person name="Woyke T."/>
            <person name="Bristow J."/>
            <person name="Eisen J."/>
            <person name="Markowitz V."/>
            <person name="Hugenholtz P."/>
            <person name="Kyrpides N."/>
            <person name="Klenk H."/>
            <person name="Cheng J."/>
        </authorList>
    </citation>
    <scope>NUCLEOTIDE SEQUENCE [LARGE SCALE GENOMIC DNA]</scope>
    <source>
        <strain evidence="9">ATCC BAA-798 / YNP1</strain>
    </source>
</reference>
<proteinExistence type="inferred from homology"/>
<keyword evidence="3 6" id="KW-0489">Methyltransferase</keyword>
<dbReference type="GO" id="GO:0005737">
    <property type="term" value="C:cytoplasm"/>
    <property type="evidence" value="ECO:0007669"/>
    <property type="project" value="UniProtKB-SubCell"/>
</dbReference>
<dbReference type="PANTHER" id="PTHR46111">
    <property type="entry name" value="RIBOSOMAL RNA SMALL SUBUNIT METHYLTRANSFERASE I"/>
    <property type="match status" value="1"/>
</dbReference>
<evidence type="ECO:0000313" key="9">
    <source>
        <dbReference type="Proteomes" id="UP000000323"/>
    </source>
</evidence>
<evidence type="ECO:0000256" key="6">
    <source>
        <dbReference type="HAMAP-Rule" id="MF_01877"/>
    </source>
</evidence>
<dbReference type="Gene3D" id="3.30.950.10">
    <property type="entry name" value="Methyltransferase, Cobalt-precorrin-4 Transmethylase, Domain 2"/>
    <property type="match status" value="1"/>
</dbReference>
<accession>D1CD79</accession>
<evidence type="ECO:0000256" key="1">
    <source>
        <dbReference type="ARBA" id="ARBA00022490"/>
    </source>
</evidence>
<evidence type="ECO:0000313" key="8">
    <source>
        <dbReference type="EMBL" id="ACZ42744.1"/>
    </source>
</evidence>
<evidence type="ECO:0000256" key="5">
    <source>
        <dbReference type="ARBA" id="ARBA00022691"/>
    </source>
</evidence>
<dbReference type="EMBL" id="CP001825">
    <property type="protein sequence ID" value="ACZ42744.1"/>
    <property type="molecule type" value="Genomic_DNA"/>
</dbReference>
<dbReference type="KEGG" id="ttr:Tter_1838"/>
<dbReference type="FunFam" id="3.30.950.10:FF:000002">
    <property type="entry name" value="Ribosomal RNA small subunit methyltransferase I"/>
    <property type="match status" value="1"/>
</dbReference>
<evidence type="ECO:0000259" key="7">
    <source>
        <dbReference type="Pfam" id="PF00590"/>
    </source>
</evidence>
<organism evidence="8 9">
    <name type="scientific">Thermobaculum terrenum (strain ATCC BAA-798 / CCMEE 7001 / YNP1)</name>
    <dbReference type="NCBI Taxonomy" id="525904"/>
    <lineage>
        <taxon>Bacteria</taxon>
        <taxon>Bacillati</taxon>
        <taxon>Chloroflexota</taxon>
        <taxon>Chloroflexia</taxon>
        <taxon>Candidatus Thermobaculales</taxon>
        <taxon>Candidatus Thermobaculaceae</taxon>
        <taxon>Thermobaculum</taxon>
    </lineage>
</organism>
<dbReference type="InterPro" id="IPR014777">
    <property type="entry name" value="4pyrrole_Mease_sub1"/>
</dbReference>
<comment type="subcellular location">
    <subcellularLocation>
        <location evidence="6">Cytoplasm</location>
    </subcellularLocation>
</comment>
<evidence type="ECO:0000256" key="3">
    <source>
        <dbReference type="ARBA" id="ARBA00022603"/>
    </source>
</evidence>
<dbReference type="InterPro" id="IPR000878">
    <property type="entry name" value="4pyrrol_Mease"/>
</dbReference>
<dbReference type="Proteomes" id="UP000000323">
    <property type="component" value="Chromosome 1"/>
</dbReference>
<evidence type="ECO:0000256" key="2">
    <source>
        <dbReference type="ARBA" id="ARBA00022552"/>
    </source>
</evidence>
<keyword evidence="5 6" id="KW-0949">S-adenosyl-L-methionine</keyword>
<dbReference type="RefSeq" id="WP_012875775.1">
    <property type="nucleotide sequence ID" value="NC_013525.1"/>
</dbReference>
<dbReference type="EC" id="2.1.1.198" evidence="6"/>
<comment type="catalytic activity">
    <reaction evidence="6">
        <text>cytidine(1402) in 16S rRNA + S-adenosyl-L-methionine = 2'-O-methylcytidine(1402) in 16S rRNA + S-adenosyl-L-homocysteine + H(+)</text>
        <dbReference type="Rhea" id="RHEA:42924"/>
        <dbReference type="Rhea" id="RHEA-COMP:10285"/>
        <dbReference type="Rhea" id="RHEA-COMP:10286"/>
        <dbReference type="ChEBI" id="CHEBI:15378"/>
        <dbReference type="ChEBI" id="CHEBI:57856"/>
        <dbReference type="ChEBI" id="CHEBI:59789"/>
        <dbReference type="ChEBI" id="CHEBI:74495"/>
        <dbReference type="ChEBI" id="CHEBI:82748"/>
        <dbReference type="EC" id="2.1.1.198"/>
    </reaction>
</comment>
<dbReference type="Gene3D" id="3.40.1010.10">
    <property type="entry name" value="Cobalt-precorrin-4 Transmethylase, Domain 1"/>
    <property type="match status" value="1"/>
</dbReference>
<comment type="similarity">
    <text evidence="6">Belongs to the methyltransferase superfamily. RsmI family.</text>
</comment>
<dbReference type="HOGENOM" id="CLU_044779_0_0_0"/>
<gene>
    <name evidence="6" type="primary">rsmI</name>
    <name evidence="8" type="ordered locus">Tter_1838</name>
</gene>
<keyword evidence="4 6" id="KW-0808">Transferase</keyword>
<dbReference type="InterPro" id="IPR014776">
    <property type="entry name" value="4pyrrole_Mease_sub2"/>
</dbReference>
<dbReference type="CDD" id="cd11648">
    <property type="entry name" value="RsmI"/>
    <property type="match status" value="1"/>
</dbReference>
<comment type="function">
    <text evidence="6">Catalyzes the 2'-O-methylation of the ribose of cytidine 1402 (C1402) in 16S rRNA.</text>
</comment>
<keyword evidence="1 6" id="KW-0963">Cytoplasm</keyword>
<dbReference type="Pfam" id="PF00590">
    <property type="entry name" value="TP_methylase"/>
    <property type="match status" value="1"/>
</dbReference>
<dbReference type="AlphaFoldDB" id="D1CD79"/>
<dbReference type="PANTHER" id="PTHR46111:SF1">
    <property type="entry name" value="RIBOSOMAL RNA SMALL SUBUNIT METHYLTRANSFERASE I"/>
    <property type="match status" value="1"/>
</dbReference>
<feature type="domain" description="Tetrapyrrole methylase" evidence="7">
    <location>
        <begin position="3"/>
        <end position="198"/>
    </location>
</feature>
<dbReference type="STRING" id="525904.Tter_1838"/>
<evidence type="ECO:0000256" key="4">
    <source>
        <dbReference type="ARBA" id="ARBA00022679"/>
    </source>
</evidence>
<dbReference type="HAMAP" id="MF_01877">
    <property type="entry name" value="16SrRNA_methyltr_I"/>
    <property type="match status" value="1"/>
</dbReference>
<dbReference type="FunFam" id="3.40.1010.10:FF:000007">
    <property type="entry name" value="Ribosomal RNA small subunit methyltransferase I"/>
    <property type="match status" value="1"/>
</dbReference>
<keyword evidence="2 6" id="KW-0698">rRNA processing</keyword>